<keyword evidence="3" id="KW-0862">Zinc</keyword>
<evidence type="ECO:0000259" key="4">
    <source>
        <dbReference type="Pfam" id="PF04828"/>
    </source>
</evidence>
<dbReference type="Pfam" id="PF04828">
    <property type="entry name" value="GFA"/>
    <property type="match status" value="1"/>
</dbReference>
<proteinExistence type="inferred from homology"/>
<evidence type="ECO:0000256" key="3">
    <source>
        <dbReference type="ARBA" id="ARBA00022833"/>
    </source>
</evidence>
<feature type="domain" description="CENP-V/GFA" evidence="4">
    <location>
        <begin position="8"/>
        <end position="109"/>
    </location>
</feature>
<comment type="similarity">
    <text evidence="1">Belongs to the Gfa family.</text>
</comment>
<keyword evidence="2" id="KW-0479">Metal-binding</keyword>
<evidence type="ECO:0000256" key="2">
    <source>
        <dbReference type="ARBA" id="ARBA00022723"/>
    </source>
</evidence>
<accession>A0A848LRL3</accession>
<evidence type="ECO:0000313" key="6">
    <source>
        <dbReference type="Proteomes" id="UP000518300"/>
    </source>
</evidence>
<dbReference type="InterPro" id="IPR006913">
    <property type="entry name" value="CENP-V/GFA"/>
</dbReference>
<dbReference type="Proteomes" id="UP000518300">
    <property type="component" value="Unassembled WGS sequence"/>
</dbReference>
<sequence length="167" mass="18380">MGNARVVRCSCGRVELAALGAPITSVVCYCDDCQEGSRRIAALPGAQAVREPDGGTSYVLYRKDRLQTLRGAEFLKRNKLDEKSATNRVVATCCGSAMFMSFDDSKHWVPVYRARFQGDAPPLEMRIQTKFRPAGSAIPDDVPCYPAFPFGFIGKLLAARVAMLLRR</sequence>
<gene>
    <name evidence="5" type="ORF">HG543_35330</name>
</gene>
<evidence type="ECO:0000313" key="5">
    <source>
        <dbReference type="EMBL" id="NMO20094.1"/>
    </source>
</evidence>
<reference evidence="5 6" key="1">
    <citation type="submission" date="2020-04" db="EMBL/GenBank/DDBJ databases">
        <title>Draft genome of Pyxidicoccus fallax type strain.</title>
        <authorList>
            <person name="Whitworth D.E."/>
        </authorList>
    </citation>
    <scope>NUCLEOTIDE SEQUENCE [LARGE SCALE GENOMIC DNA]</scope>
    <source>
        <strain evidence="5 6">DSM 14698</strain>
    </source>
</reference>
<dbReference type="GO" id="GO:0046872">
    <property type="term" value="F:metal ion binding"/>
    <property type="evidence" value="ECO:0007669"/>
    <property type="project" value="UniProtKB-KW"/>
</dbReference>
<dbReference type="AlphaFoldDB" id="A0A848LRL3"/>
<evidence type="ECO:0000256" key="1">
    <source>
        <dbReference type="ARBA" id="ARBA00005495"/>
    </source>
</evidence>
<dbReference type="Gene3D" id="3.90.1590.10">
    <property type="entry name" value="glutathione-dependent formaldehyde- activating enzyme (gfa)"/>
    <property type="match status" value="1"/>
</dbReference>
<comment type="caution">
    <text evidence="5">The sequence shown here is derived from an EMBL/GenBank/DDBJ whole genome shotgun (WGS) entry which is preliminary data.</text>
</comment>
<dbReference type="InterPro" id="IPR011057">
    <property type="entry name" value="Mss4-like_sf"/>
</dbReference>
<dbReference type="SUPFAM" id="SSF51316">
    <property type="entry name" value="Mss4-like"/>
    <property type="match status" value="1"/>
</dbReference>
<dbReference type="EMBL" id="JABBJJ010000224">
    <property type="protein sequence ID" value="NMO20094.1"/>
    <property type="molecule type" value="Genomic_DNA"/>
</dbReference>
<name>A0A848LRL3_9BACT</name>
<organism evidence="5 6">
    <name type="scientific">Pyxidicoccus fallax</name>
    <dbReference type="NCBI Taxonomy" id="394095"/>
    <lineage>
        <taxon>Bacteria</taxon>
        <taxon>Pseudomonadati</taxon>
        <taxon>Myxococcota</taxon>
        <taxon>Myxococcia</taxon>
        <taxon>Myxococcales</taxon>
        <taxon>Cystobacterineae</taxon>
        <taxon>Myxococcaceae</taxon>
        <taxon>Pyxidicoccus</taxon>
    </lineage>
</organism>
<protein>
    <recommendedName>
        <fullName evidence="4">CENP-V/GFA domain-containing protein</fullName>
    </recommendedName>
</protein>
<keyword evidence="6" id="KW-1185">Reference proteome</keyword>
<dbReference type="GO" id="GO:0016846">
    <property type="term" value="F:carbon-sulfur lyase activity"/>
    <property type="evidence" value="ECO:0007669"/>
    <property type="project" value="InterPro"/>
</dbReference>